<dbReference type="InterPro" id="IPR012341">
    <property type="entry name" value="6hp_glycosidase-like_sf"/>
</dbReference>
<dbReference type="InterPro" id="IPR010819">
    <property type="entry name" value="AGE/CE"/>
</dbReference>
<comment type="catalytic activity">
    <reaction evidence="1 4">
        <text>D-cellobiose = beta-D-glucosyl-(1-&gt;4)-D-mannopyranose</text>
        <dbReference type="Rhea" id="RHEA:23384"/>
        <dbReference type="ChEBI" id="CHEBI:17057"/>
        <dbReference type="ChEBI" id="CHEBI:47931"/>
        <dbReference type="EC" id="5.1.3.11"/>
    </reaction>
</comment>
<evidence type="ECO:0000313" key="6">
    <source>
        <dbReference type="Proteomes" id="UP000199041"/>
    </source>
</evidence>
<dbReference type="Gene3D" id="1.50.10.10">
    <property type="match status" value="1"/>
</dbReference>
<dbReference type="Proteomes" id="UP000199041">
    <property type="component" value="Unassembled WGS sequence"/>
</dbReference>
<gene>
    <name evidence="5" type="ORF">SAMN05192529_10340</name>
</gene>
<protein>
    <recommendedName>
        <fullName evidence="4">Cellobiose 2-epimerase</fullName>
        <shortName evidence="4">CE</shortName>
        <ecNumber evidence="4">5.1.3.11</ecNumber>
    </recommendedName>
</protein>
<dbReference type="SUPFAM" id="SSF48208">
    <property type="entry name" value="Six-hairpin glycosidases"/>
    <property type="match status" value="1"/>
</dbReference>
<dbReference type="RefSeq" id="WP_091393765.1">
    <property type="nucleotide sequence ID" value="NZ_FNQY01000003.1"/>
</dbReference>
<keyword evidence="6" id="KW-1185">Reference proteome</keyword>
<dbReference type="AlphaFoldDB" id="A0A1H3WK27"/>
<evidence type="ECO:0000313" key="5">
    <source>
        <dbReference type="EMBL" id="SDZ86692.1"/>
    </source>
</evidence>
<evidence type="ECO:0000256" key="3">
    <source>
        <dbReference type="ARBA" id="ARBA00023235"/>
    </source>
</evidence>
<dbReference type="InterPro" id="IPR008928">
    <property type="entry name" value="6-hairpin_glycosidase_sf"/>
</dbReference>
<evidence type="ECO:0000256" key="4">
    <source>
        <dbReference type="HAMAP-Rule" id="MF_00929"/>
    </source>
</evidence>
<organism evidence="5 6">
    <name type="scientific">Arachidicoccus rhizosphaerae</name>
    <dbReference type="NCBI Taxonomy" id="551991"/>
    <lineage>
        <taxon>Bacteria</taxon>
        <taxon>Pseudomonadati</taxon>
        <taxon>Bacteroidota</taxon>
        <taxon>Chitinophagia</taxon>
        <taxon>Chitinophagales</taxon>
        <taxon>Chitinophagaceae</taxon>
        <taxon>Arachidicoccus</taxon>
    </lineage>
</organism>
<dbReference type="EC" id="5.1.3.11" evidence="4"/>
<dbReference type="InterPro" id="IPR028584">
    <property type="entry name" value="Cellobiose_2_epim"/>
</dbReference>
<reference evidence="5 6" key="1">
    <citation type="submission" date="2016-10" db="EMBL/GenBank/DDBJ databases">
        <authorList>
            <person name="de Groot N.N."/>
        </authorList>
    </citation>
    <scope>NUCLEOTIDE SEQUENCE [LARGE SCALE GENOMIC DNA]</scope>
    <source>
        <strain evidence="5 6">Vu-144</strain>
    </source>
</reference>
<dbReference type="OrthoDB" id="5141876at2"/>
<dbReference type="Pfam" id="PF07221">
    <property type="entry name" value="GlcNAc_2-epim"/>
    <property type="match status" value="1"/>
</dbReference>
<name>A0A1H3WK27_9BACT</name>
<comment type="similarity">
    <text evidence="4">Belongs to the cellobiose 2-epimerase family.</text>
</comment>
<dbReference type="GO" id="GO:0005975">
    <property type="term" value="P:carbohydrate metabolic process"/>
    <property type="evidence" value="ECO:0007669"/>
    <property type="project" value="InterPro"/>
</dbReference>
<keyword evidence="3 4" id="KW-0413">Isomerase</keyword>
<dbReference type="HAMAP" id="MF_00929">
    <property type="entry name" value="Cellobiose_2_epim"/>
    <property type="match status" value="1"/>
</dbReference>
<dbReference type="STRING" id="551991.SAMN05192529_10340"/>
<comment type="similarity">
    <text evidence="2">Belongs to the N-acylglucosamine 2-epimerase family.</text>
</comment>
<evidence type="ECO:0000256" key="1">
    <source>
        <dbReference type="ARBA" id="ARBA00001470"/>
    </source>
</evidence>
<dbReference type="GO" id="GO:0047736">
    <property type="term" value="F:cellobiose epimerase activity"/>
    <property type="evidence" value="ECO:0007669"/>
    <property type="project" value="UniProtKB-UniRule"/>
</dbReference>
<dbReference type="EMBL" id="FNQY01000003">
    <property type="protein sequence ID" value="SDZ86692.1"/>
    <property type="molecule type" value="Genomic_DNA"/>
</dbReference>
<sequence>MFKSEGVIQQFQKALKKEAISILNYWATYSPDPMDNGFYGQVDENNDPVVQMPKGSVLNARILWSFSTAYQSDPNPKFLELSTRAYHYFQNHFKDSKFGGAFWAINPPYQPTAPHSQLLSAYQKKQIYAQAFWIYALSSYYEITKDPKVLDEAILLFELIEKYSFDAQFGGYFEAFSRDWNALNDLRLSPKDENAVKTMNTHLHILEAYTGLYKIWPDTFLLNQIQGLLDCFDLHIIDAKTHHLRLFFDKSFTAQGTVVSYGHDIEAAWLLLEAASTIKDKVRIKKMEQQCVALAIAAKEGIDPGTGGLNYEKTYNIKSTSASSGHLIAEKHWWVQAEAMVGFSEAYLQTLNLEFLDCTLQIWQYIQNYILSKTGEWLWGINENGHPMKGYYKIGLWKCPYHNLRAMLEMQKRLNRMVPISAGMKTNPH</sequence>
<comment type="function">
    <text evidence="4">Catalyzes the reversible epimerization of cellobiose to 4-O-beta-D-glucopyranosyl-D-mannose (Glc-Man).</text>
</comment>
<accession>A0A1H3WK27</accession>
<evidence type="ECO:0000256" key="2">
    <source>
        <dbReference type="ARBA" id="ARBA00008558"/>
    </source>
</evidence>
<proteinExistence type="inferred from homology"/>
<dbReference type="PANTHER" id="PTHR15108">
    <property type="entry name" value="N-ACYLGLUCOSAMINE-2-EPIMERASE"/>
    <property type="match status" value="1"/>
</dbReference>